<dbReference type="PANTHER" id="PTHR30055">
    <property type="entry name" value="HTH-TYPE TRANSCRIPTIONAL REGULATOR RUTR"/>
    <property type="match status" value="1"/>
</dbReference>
<dbReference type="PROSITE" id="PS50977">
    <property type="entry name" value="HTH_TETR_2"/>
    <property type="match status" value="1"/>
</dbReference>
<dbReference type="Gene3D" id="1.10.10.60">
    <property type="entry name" value="Homeodomain-like"/>
    <property type="match status" value="1"/>
</dbReference>
<evidence type="ECO:0000256" key="3">
    <source>
        <dbReference type="ARBA" id="ARBA00023163"/>
    </source>
</evidence>
<evidence type="ECO:0000313" key="4">
    <source>
        <dbReference type="EMBL" id="AKH42605.1"/>
    </source>
</evidence>
<dbReference type="Proteomes" id="UP000034392">
    <property type="component" value="Chromosome"/>
</dbReference>
<organism evidence="4 5">
    <name type="scientific">Croceibacterium atlanticum</name>
    <dbReference type="NCBI Taxonomy" id="1267766"/>
    <lineage>
        <taxon>Bacteria</taxon>
        <taxon>Pseudomonadati</taxon>
        <taxon>Pseudomonadota</taxon>
        <taxon>Alphaproteobacteria</taxon>
        <taxon>Sphingomonadales</taxon>
        <taxon>Erythrobacteraceae</taxon>
        <taxon>Croceibacterium</taxon>
    </lineage>
</organism>
<dbReference type="InterPro" id="IPR039536">
    <property type="entry name" value="TetR_C_Proteobacteria"/>
</dbReference>
<dbReference type="STRING" id="1267766.WYH_01566"/>
<gene>
    <name evidence="4" type="ORF">WYH_01566</name>
</gene>
<dbReference type="InterPro" id="IPR001647">
    <property type="entry name" value="HTH_TetR"/>
</dbReference>
<dbReference type="PANTHER" id="PTHR30055:SF234">
    <property type="entry name" value="HTH-TYPE TRANSCRIPTIONAL REGULATOR BETI"/>
    <property type="match status" value="1"/>
</dbReference>
<dbReference type="RefSeq" id="WP_046903380.1">
    <property type="nucleotide sequence ID" value="NZ_CP011452.2"/>
</dbReference>
<dbReference type="AlphaFoldDB" id="A0A0F7KV15"/>
<protein>
    <submittedName>
        <fullName evidence="4">Uncharacterized protein</fullName>
    </submittedName>
</protein>
<dbReference type="InterPro" id="IPR050109">
    <property type="entry name" value="HTH-type_TetR-like_transc_reg"/>
</dbReference>
<proteinExistence type="predicted"/>
<dbReference type="InterPro" id="IPR009057">
    <property type="entry name" value="Homeodomain-like_sf"/>
</dbReference>
<dbReference type="EMBL" id="CP011452">
    <property type="protein sequence ID" value="AKH42605.1"/>
    <property type="molecule type" value="Genomic_DNA"/>
</dbReference>
<keyword evidence="3" id="KW-0804">Transcription</keyword>
<dbReference type="KEGG" id="aay:WYH_01566"/>
<dbReference type="Gene3D" id="1.10.357.10">
    <property type="entry name" value="Tetracycline Repressor, domain 2"/>
    <property type="match status" value="1"/>
</dbReference>
<accession>A0A0F7KV15</accession>
<keyword evidence="1" id="KW-0805">Transcription regulation</keyword>
<keyword evidence="5" id="KW-1185">Reference proteome</keyword>
<dbReference type="PATRIC" id="fig|1267766.3.peg.1575"/>
<keyword evidence="2" id="KW-0238">DNA-binding</keyword>
<dbReference type="GO" id="GO:0003700">
    <property type="term" value="F:DNA-binding transcription factor activity"/>
    <property type="evidence" value="ECO:0007669"/>
    <property type="project" value="TreeGrafter"/>
</dbReference>
<evidence type="ECO:0000256" key="2">
    <source>
        <dbReference type="ARBA" id="ARBA00023125"/>
    </source>
</evidence>
<dbReference type="GO" id="GO:0000976">
    <property type="term" value="F:transcription cis-regulatory region binding"/>
    <property type="evidence" value="ECO:0007669"/>
    <property type="project" value="TreeGrafter"/>
</dbReference>
<dbReference type="OrthoDB" id="9775927at2"/>
<reference evidence="4" key="1">
    <citation type="submission" date="2015-05" db="EMBL/GenBank/DDBJ databases">
        <title>The complete genome of Altererythrobacter atlanticus strain 26DY36.</title>
        <authorList>
            <person name="Wu Y.-H."/>
            <person name="Cheng H."/>
            <person name="Wu X.-W."/>
        </authorList>
    </citation>
    <scope>NUCLEOTIDE SEQUENCE [LARGE SCALE GENOMIC DNA]</scope>
    <source>
        <strain evidence="4">26DY36</strain>
    </source>
</reference>
<sequence>MNATQTTIRSNAKQRAANERCDAMLQHARDQIMAVGVDRFSLNEVLRQSGGSKATLVKYFGDRNGLIAAAIGFEAQHAVEELALETANALPLQEALERFLGGILRFYLLPGSIALYRAVVSAADSRASAGFYRNGHQVIVQALADLLDARKGRDVHPAINSAEVADQMLHAIRAGKYERALIGLSPDMPDAAEIKARAHSTAALFVPALGQTGKA</sequence>
<dbReference type="Pfam" id="PF14246">
    <property type="entry name" value="TetR_C_7"/>
    <property type="match status" value="1"/>
</dbReference>
<evidence type="ECO:0000313" key="5">
    <source>
        <dbReference type="Proteomes" id="UP000034392"/>
    </source>
</evidence>
<dbReference type="SUPFAM" id="SSF46689">
    <property type="entry name" value="Homeodomain-like"/>
    <property type="match status" value="1"/>
</dbReference>
<evidence type="ECO:0000256" key="1">
    <source>
        <dbReference type="ARBA" id="ARBA00023015"/>
    </source>
</evidence>
<name>A0A0F7KV15_9SPHN</name>